<evidence type="ECO:0000313" key="1">
    <source>
        <dbReference type="EMBL" id="KAG0423268.1"/>
    </source>
</evidence>
<dbReference type="EMBL" id="JABSTQ010010120">
    <property type="protein sequence ID" value="KAG0423268.1"/>
    <property type="molecule type" value="Genomic_DNA"/>
</dbReference>
<protein>
    <submittedName>
        <fullName evidence="1">Uncharacterized protein</fullName>
    </submittedName>
</protein>
<comment type="caution">
    <text evidence="1">The sequence shown here is derived from an EMBL/GenBank/DDBJ whole genome shotgun (WGS) entry which is preliminary data.</text>
</comment>
<gene>
    <name evidence="1" type="ORF">HPB47_000921</name>
</gene>
<name>A0AC60PQD3_IXOPE</name>
<dbReference type="Proteomes" id="UP000805193">
    <property type="component" value="Unassembled WGS sequence"/>
</dbReference>
<sequence length="148" mass="16019">MQWASDPLKQWFSKGGPRRHSRDPRSPASLVTPGNKSCIFFFRLRRNVDLTAQALKSHQRHGEAAPDPSQKGQLDVVPSLEGTTTSLEHEGGGLPTVFGRSEEDPCGDDGSSREVCVSTDAIDTGGPLRTAWAHEPLALKPSCSLVSR</sequence>
<keyword evidence="2" id="KW-1185">Reference proteome</keyword>
<proteinExistence type="predicted"/>
<accession>A0AC60PQD3</accession>
<evidence type="ECO:0000313" key="2">
    <source>
        <dbReference type="Proteomes" id="UP000805193"/>
    </source>
</evidence>
<organism evidence="1 2">
    <name type="scientific">Ixodes persulcatus</name>
    <name type="common">Taiga tick</name>
    <dbReference type="NCBI Taxonomy" id="34615"/>
    <lineage>
        <taxon>Eukaryota</taxon>
        <taxon>Metazoa</taxon>
        <taxon>Ecdysozoa</taxon>
        <taxon>Arthropoda</taxon>
        <taxon>Chelicerata</taxon>
        <taxon>Arachnida</taxon>
        <taxon>Acari</taxon>
        <taxon>Parasitiformes</taxon>
        <taxon>Ixodida</taxon>
        <taxon>Ixodoidea</taxon>
        <taxon>Ixodidae</taxon>
        <taxon>Ixodinae</taxon>
        <taxon>Ixodes</taxon>
    </lineage>
</organism>
<reference evidence="1 2" key="1">
    <citation type="journal article" date="2020" name="Cell">
        <title>Large-Scale Comparative Analyses of Tick Genomes Elucidate Their Genetic Diversity and Vector Capacities.</title>
        <authorList>
            <consortium name="Tick Genome and Microbiome Consortium (TIGMIC)"/>
            <person name="Jia N."/>
            <person name="Wang J."/>
            <person name="Shi W."/>
            <person name="Du L."/>
            <person name="Sun Y."/>
            <person name="Zhan W."/>
            <person name="Jiang J.F."/>
            <person name="Wang Q."/>
            <person name="Zhang B."/>
            <person name="Ji P."/>
            <person name="Bell-Sakyi L."/>
            <person name="Cui X.M."/>
            <person name="Yuan T.T."/>
            <person name="Jiang B.G."/>
            <person name="Yang W.F."/>
            <person name="Lam T.T."/>
            <person name="Chang Q.C."/>
            <person name="Ding S.J."/>
            <person name="Wang X.J."/>
            <person name="Zhu J.G."/>
            <person name="Ruan X.D."/>
            <person name="Zhao L."/>
            <person name="Wei J.T."/>
            <person name="Ye R.Z."/>
            <person name="Que T.C."/>
            <person name="Du C.H."/>
            <person name="Zhou Y.H."/>
            <person name="Cheng J.X."/>
            <person name="Dai P.F."/>
            <person name="Guo W.B."/>
            <person name="Han X.H."/>
            <person name="Huang E.J."/>
            <person name="Li L.F."/>
            <person name="Wei W."/>
            <person name="Gao Y.C."/>
            <person name="Liu J.Z."/>
            <person name="Shao H.Z."/>
            <person name="Wang X."/>
            <person name="Wang C.C."/>
            <person name="Yang T.C."/>
            <person name="Huo Q.B."/>
            <person name="Li W."/>
            <person name="Chen H.Y."/>
            <person name="Chen S.E."/>
            <person name="Zhou L.G."/>
            <person name="Ni X.B."/>
            <person name="Tian J.H."/>
            <person name="Sheng Y."/>
            <person name="Liu T."/>
            <person name="Pan Y.S."/>
            <person name="Xia L.Y."/>
            <person name="Li J."/>
            <person name="Zhao F."/>
            <person name="Cao W.C."/>
        </authorList>
    </citation>
    <scope>NUCLEOTIDE SEQUENCE [LARGE SCALE GENOMIC DNA]</scope>
    <source>
        <strain evidence="1">Iper-2018</strain>
    </source>
</reference>